<dbReference type="VEuPathDB" id="PlasmoDB:PRG01_1456400"/>
<dbReference type="PANTHER" id="PTHR35905:SF1">
    <property type="entry name" value="PROTEIN, PUTATIVE-RELATED"/>
    <property type="match status" value="1"/>
</dbReference>
<feature type="compositionally biased region" description="Basic and acidic residues" evidence="2">
    <location>
        <begin position="764"/>
        <end position="789"/>
    </location>
</feature>
<dbReference type="VEuPathDB" id="PlasmoDB:PRCDC_1455700"/>
<organism evidence="3 4">
    <name type="scientific">Plasmodium reichenowi</name>
    <dbReference type="NCBI Taxonomy" id="5854"/>
    <lineage>
        <taxon>Eukaryota</taxon>
        <taxon>Sar</taxon>
        <taxon>Alveolata</taxon>
        <taxon>Apicomplexa</taxon>
        <taxon>Aconoidasida</taxon>
        <taxon>Haemosporida</taxon>
        <taxon>Plasmodiidae</taxon>
        <taxon>Plasmodium</taxon>
        <taxon>Plasmodium (Laverania)</taxon>
    </lineage>
</organism>
<accession>A0A151L5I1</accession>
<feature type="region of interest" description="Disordered" evidence="2">
    <location>
        <begin position="682"/>
        <end position="721"/>
    </location>
</feature>
<protein>
    <submittedName>
        <fullName evidence="3">Uncharacterized protein</fullName>
    </submittedName>
</protein>
<dbReference type="KEGG" id="prei:PRSY57_1455700"/>
<feature type="region of interest" description="Disordered" evidence="2">
    <location>
        <begin position="764"/>
        <end position="796"/>
    </location>
</feature>
<sequence length="1051" mass="126039">MEKKKYSGFSTSSSSSIKENLNFNKSYLDISTYNKSPYTKQNSINNTNEVFEFFTRITNNQKDLNKKYEQLFSLIKKFGKEIKYLLSKNDEHNKILVDTNEHIKKVKTKLGDSSYKQYANNEIDTSEDKHNIDLIAKIIFQLLEELTYYNKNTKECNKKIEELRKNLGNKDDYNKLERKLTLKSDELKKEMISNMSSIKEKEDLKMKIKEDRNMFRKDMHMIHQELLYFILKFLLKNKKKKIQKDCFLFWLIMVKNKKEARNKIIKSFCKKQEELLNFSIKKLKSNSYEKDVISKVMSLIDKYIYDPNKINNNSHQNSVNIRNDKNFGLPPQYVSRSNNNNNMEKKNLSLLNYNYPLDNDYNYNMNENKNANENENENNYVNNDNNINNDNSLSNYNDMSTNNILDNKNDINNDNSINKNNYYMSNNNYTDYNNNINNNIKSGNHKTSYINDSNNNNYDRLNYRSNEYSHYSKTKRSESHQNYENVGSKKNSNNNNNNNNTYDSNIYSNNNNNNNNISNNSNEPMTKNNLLNIFDSSINNLSKKRDTRKFSDDTNIDHKYNTQHSSYIPDQVERNYDIENMYNKFVQEMKEKADKKNVDLLHQTIKKLNNKINDIRSTLEMQKKINKELGKGIPSEKLSLNYNKNRTPNRQVETEYINSVEENNDSINTLSERTLSEYLLNKNTSKNTSSNNYYSDKKQNDKKKQEDSNKNNEYYNRKKKSDILLQPKKTYDYLDNKWDTNNNKYYKNNSMDAYHTHNSTLYNKRDYKKYDERKNEQDNKKYNNNDKKINNINDYNQKYEKKKYDSVYEKKYDSAYEKKYDRSYDKKYDSSYEKKYDSSYEKKYDSAYEKKFDSTYEKKYDSAYEKKYDSAYEKKYDGAYEKKYDGAYEKKYDGAYEKKYDGAYEKKYDGAYEKKYDGTYEKKNDHRYAKKYENNNMNTYDSNQNYQKDYNNCNNKKYRKHFNDSNLDDSPSDIKLILRTGGGFRKLSEHDQKHYLQKLNYLNDNNLLGYETNLNIKIKGHPFIQNIPNNNQQTSKKEKRHRSLSKFYNMH</sequence>
<dbReference type="PANTHER" id="PTHR35905">
    <property type="entry name" value="PROTEIN, PUTATIVE-RELATED"/>
    <property type="match status" value="1"/>
</dbReference>
<dbReference type="GeneID" id="24533817"/>
<dbReference type="AlphaFoldDB" id="A0A151L5I1"/>
<feature type="coiled-coil region" evidence="1">
    <location>
        <begin position="598"/>
        <end position="625"/>
    </location>
</feature>
<dbReference type="EMBL" id="LVLA01000015">
    <property type="protein sequence ID" value="KYN94214.1"/>
    <property type="molecule type" value="Genomic_DNA"/>
</dbReference>
<name>A0A151L5I1_PLARE</name>
<feature type="compositionally biased region" description="Low complexity" evidence="2">
    <location>
        <begin position="682"/>
        <end position="694"/>
    </location>
</feature>
<reference evidence="3 4" key="1">
    <citation type="journal article" date="2016" name="Nat. Commun.">
        <title>Genomes of cryptic chimpanzee Plasmodium species reveal key evolutionary events leading to human malaria.</title>
        <authorList>
            <person name="Sundararaman S.A."/>
            <person name="Plenderleith L.J."/>
            <person name="Liu W."/>
            <person name="Loy D.E."/>
            <person name="Learn G.H."/>
            <person name="Li Y."/>
            <person name="Shaw K.S."/>
            <person name="Ayouba A."/>
            <person name="Peeters M."/>
            <person name="Speede S."/>
            <person name="Shaw G.M."/>
            <person name="Bushman F.D."/>
            <person name="Brisson D."/>
            <person name="Rayner J.C."/>
            <person name="Sharp P.M."/>
            <person name="Hahn B.H."/>
        </authorList>
    </citation>
    <scope>NUCLEOTIDE SEQUENCE [LARGE SCALE GENOMIC DNA]</scope>
    <source>
        <strain evidence="3 4">SY57</strain>
    </source>
</reference>
<feature type="compositionally biased region" description="Low complexity" evidence="2">
    <location>
        <begin position="491"/>
        <end position="522"/>
    </location>
</feature>
<feature type="region of interest" description="Disordered" evidence="2">
    <location>
        <begin position="471"/>
        <end position="524"/>
    </location>
</feature>
<evidence type="ECO:0000313" key="4">
    <source>
        <dbReference type="Proteomes" id="UP000076359"/>
    </source>
</evidence>
<evidence type="ECO:0000256" key="2">
    <source>
        <dbReference type="SAM" id="MobiDB-lite"/>
    </source>
</evidence>
<comment type="caution">
    <text evidence="3">The sequence shown here is derived from an EMBL/GenBank/DDBJ whole genome shotgun (WGS) entry which is preliminary data.</text>
</comment>
<proteinExistence type="predicted"/>
<feature type="region of interest" description="Disordered" evidence="2">
    <location>
        <begin position="1027"/>
        <end position="1051"/>
    </location>
</feature>
<evidence type="ECO:0000256" key="1">
    <source>
        <dbReference type="SAM" id="Coils"/>
    </source>
</evidence>
<keyword evidence="1" id="KW-0175">Coiled coil</keyword>
<evidence type="ECO:0000313" key="3">
    <source>
        <dbReference type="EMBL" id="KYN94214.1"/>
    </source>
</evidence>
<gene>
    <name evidence="3" type="ORF">PRSY57_1455700</name>
</gene>
<dbReference type="Proteomes" id="UP000076359">
    <property type="component" value="Unassembled WGS sequence"/>
</dbReference>
<dbReference type="RefSeq" id="XP_012765607.2">
    <property type="nucleotide sequence ID" value="XM_012910153.2"/>
</dbReference>
<feature type="compositionally biased region" description="Basic and acidic residues" evidence="2">
    <location>
        <begin position="695"/>
        <end position="710"/>
    </location>
</feature>